<dbReference type="AlphaFoldDB" id="A0A6A4PAX6"/>
<feature type="region of interest" description="Disordered" evidence="1">
    <location>
        <begin position="1"/>
        <end position="25"/>
    </location>
</feature>
<accession>A0A6A4PAX6</accession>
<sequence>MSQISDGHDNNNNNSLKNEPPHGDSLHAPPPFIPFEVITEILSRVPVKSLIQFKCVCKSWKTLISDSEFARKHLSTIHHHHNLLLTINDNFDNLLIGSYSLQSVFETAISNQIKKLLRVSGRGMYEKRQVQSLSPNYHMKTNKILQMKF</sequence>
<organism evidence="3 4">
    <name type="scientific">Lupinus albus</name>
    <name type="common">White lupine</name>
    <name type="synonym">Lupinus termis</name>
    <dbReference type="NCBI Taxonomy" id="3870"/>
    <lineage>
        <taxon>Eukaryota</taxon>
        <taxon>Viridiplantae</taxon>
        <taxon>Streptophyta</taxon>
        <taxon>Embryophyta</taxon>
        <taxon>Tracheophyta</taxon>
        <taxon>Spermatophyta</taxon>
        <taxon>Magnoliopsida</taxon>
        <taxon>eudicotyledons</taxon>
        <taxon>Gunneridae</taxon>
        <taxon>Pentapetalae</taxon>
        <taxon>rosids</taxon>
        <taxon>fabids</taxon>
        <taxon>Fabales</taxon>
        <taxon>Fabaceae</taxon>
        <taxon>Papilionoideae</taxon>
        <taxon>50 kb inversion clade</taxon>
        <taxon>genistoids sensu lato</taxon>
        <taxon>core genistoids</taxon>
        <taxon>Genisteae</taxon>
        <taxon>Lupinus</taxon>
    </lineage>
</organism>
<evidence type="ECO:0000256" key="1">
    <source>
        <dbReference type="SAM" id="MobiDB-lite"/>
    </source>
</evidence>
<evidence type="ECO:0000313" key="4">
    <source>
        <dbReference type="Proteomes" id="UP000447434"/>
    </source>
</evidence>
<dbReference type="OrthoDB" id="1751495at2759"/>
<feature type="domain" description="F-box" evidence="2">
    <location>
        <begin position="33"/>
        <end position="73"/>
    </location>
</feature>
<dbReference type="InterPro" id="IPR036047">
    <property type="entry name" value="F-box-like_dom_sf"/>
</dbReference>
<evidence type="ECO:0000313" key="3">
    <source>
        <dbReference type="EMBL" id="KAE9599031.1"/>
    </source>
</evidence>
<protein>
    <submittedName>
        <fullName evidence="3">Putative F-box domain-containing protein</fullName>
    </submittedName>
</protein>
<dbReference type="EMBL" id="WOCE01000015">
    <property type="protein sequence ID" value="KAE9599031.1"/>
    <property type="molecule type" value="Genomic_DNA"/>
</dbReference>
<dbReference type="CDD" id="cd22157">
    <property type="entry name" value="F-box_AtFBW1-like"/>
    <property type="match status" value="1"/>
</dbReference>
<proteinExistence type="predicted"/>
<dbReference type="InterPro" id="IPR050796">
    <property type="entry name" value="SCF_F-box_component"/>
</dbReference>
<name>A0A6A4PAX6_LUPAL</name>
<dbReference type="Pfam" id="PF00646">
    <property type="entry name" value="F-box"/>
    <property type="match status" value="1"/>
</dbReference>
<evidence type="ECO:0000259" key="2">
    <source>
        <dbReference type="PROSITE" id="PS50181"/>
    </source>
</evidence>
<reference evidence="4" key="1">
    <citation type="journal article" date="2020" name="Nat. Commun.">
        <title>Genome sequence of the cluster root forming white lupin.</title>
        <authorList>
            <person name="Hufnagel B."/>
            <person name="Marques A."/>
            <person name="Soriano A."/>
            <person name="Marques L."/>
            <person name="Divol F."/>
            <person name="Doumas P."/>
            <person name="Sallet E."/>
            <person name="Mancinotti D."/>
            <person name="Carrere S."/>
            <person name="Marande W."/>
            <person name="Arribat S."/>
            <person name="Keller J."/>
            <person name="Huneau C."/>
            <person name="Blein T."/>
            <person name="Aime D."/>
            <person name="Laguerre M."/>
            <person name="Taylor J."/>
            <person name="Schubert V."/>
            <person name="Nelson M."/>
            <person name="Geu-Flores F."/>
            <person name="Crespi M."/>
            <person name="Gallardo-Guerrero K."/>
            <person name="Delaux P.-M."/>
            <person name="Salse J."/>
            <person name="Berges H."/>
            <person name="Guyot R."/>
            <person name="Gouzy J."/>
            <person name="Peret B."/>
        </authorList>
    </citation>
    <scope>NUCLEOTIDE SEQUENCE [LARGE SCALE GENOMIC DNA]</scope>
    <source>
        <strain evidence="4">cv. Amiga</strain>
    </source>
</reference>
<dbReference type="SMART" id="SM00256">
    <property type="entry name" value="FBOX"/>
    <property type="match status" value="1"/>
</dbReference>
<dbReference type="InterPro" id="IPR001810">
    <property type="entry name" value="F-box_dom"/>
</dbReference>
<dbReference type="Gene3D" id="1.20.1280.50">
    <property type="match status" value="1"/>
</dbReference>
<comment type="caution">
    <text evidence="3">The sequence shown here is derived from an EMBL/GenBank/DDBJ whole genome shotgun (WGS) entry which is preliminary data.</text>
</comment>
<dbReference type="PANTHER" id="PTHR31672">
    <property type="entry name" value="BNACNNG10540D PROTEIN"/>
    <property type="match status" value="1"/>
</dbReference>
<keyword evidence="4" id="KW-1185">Reference proteome</keyword>
<gene>
    <name evidence="3" type="ORF">Lalb_Chr15g0087261</name>
</gene>
<dbReference type="PANTHER" id="PTHR31672:SF10">
    <property type="entry name" value="F-BOX DOMAIN-CONTAINING PROTEIN"/>
    <property type="match status" value="1"/>
</dbReference>
<dbReference type="Proteomes" id="UP000447434">
    <property type="component" value="Chromosome 15"/>
</dbReference>
<dbReference type="SUPFAM" id="SSF81383">
    <property type="entry name" value="F-box domain"/>
    <property type="match status" value="1"/>
</dbReference>
<dbReference type="PROSITE" id="PS50181">
    <property type="entry name" value="FBOX"/>
    <property type="match status" value="1"/>
</dbReference>